<feature type="domain" description="DinB-like" evidence="1">
    <location>
        <begin position="59"/>
        <end position="171"/>
    </location>
</feature>
<dbReference type="OrthoDB" id="3376896at2"/>
<accession>A0A3N4ZK24</accession>
<dbReference type="InterPro" id="IPR024775">
    <property type="entry name" value="DinB-like"/>
</dbReference>
<evidence type="ECO:0000313" key="2">
    <source>
        <dbReference type="EMBL" id="RPF25982.1"/>
    </source>
</evidence>
<dbReference type="EMBL" id="RKRA01000001">
    <property type="protein sequence ID" value="RPF25982.1"/>
    <property type="molecule type" value="Genomic_DNA"/>
</dbReference>
<dbReference type="Gene3D" id="1.20.120.450">
    <property type="entry name" value="dinb family like domain"/>
    <property type="match status" value="1"/>
</dbReference>
<dbReference type="RefSeq" id="WP_123914159.1">
    <property type="nucleotide sequence ID" value="NZ_RKRA01000001.1"/>
</dbReference>
<gene>
    <name evidence="2" type="ORF">EDD32_0396</name>
</gene>
<dbReference type="InterPro" id="IPR034660">
    <property type="entry name" value="DinB/YfiT-like"/>
</dbReference>
<dbReference type="Pfam" id="PF12867">
    <property type="entry name" value="DinB_2"/>
    <property type="match status" value="1"/>
</dbReference>
<organism evidence="2 3">
    <name type="scientific">Georgenia muralis</name>
    <dbReference type="NCBI Taxonomy" id="154117"/>
    <lineage>
        <taxon>Bacteria</taxon>
        <taxon>Bacillati</taxon>
        <taxon>Actinomycetota</taxon>
        <taxon>Actinomycetes</taxon>
        <taxon>Micrococcales</taxon>
        <taxon>Bogoriellaceae</taxon>
        <taxon>Georgenia</taxon>
    </lineage>
</organism>
<comment type="caution">
    <text evidence="2">The sequence shown here is derived from an EMBL/GenBank/DDBJ whole genome shotgun (WGS) entry which is preliminary data.</text>
</comment>
<dbReference type="AlphaFoldDB" id="A0A3N4ZK24"/>
<sequence length="176" mass="19268">MDIAPDDAIAPDTKDWTWVLERPCPQCGLDARAVEPEDLGAGLRDLLPRWQSVLGRPDAGERPDAATWSPLEYGCHVRDVCRLMRTRLDAVLRDDDPVFADWDQDAAAAGYAGAGPAAVWRELADAGTDLAAALDALRPEQRDRPGRRSDGATFTATTLGRYALHEVAHHTWDVRG</sequence>
<name>A0A3N4ZK24_9MICO</name>
<evidence type="ECO:0000259" key="1">
    <source>
        <dbReference type="Pfam" id="PF12867"/>
    </source>
</evidence>
<dbReference type="SUPFAM" id="SSF109854">
    <property type="entry name" value="DinB/YfiT-like putative metalloenzymes"/>
    <property type="match status" value="1"/>
</dbReference>
<proteinExistence type="predicted"/>
<reference evidence="2 3" key="1">
    <citation type="submission" date="2018-11" db="EMBL/GenBank/DDBJ databases">
        <title>Sequencing the genomes of 1000 actinobacteria strains.</title>
        <authorList>
            <person name="Klenk H.-P."/>
        </authorList>
    </citation>
    <scope>NUCLEOTIDE SEQUENCE [LARGE SCALE GENOMIC DNA]</scope>
    <source>
        <strain evidence="2 3">DSM 14418</strain>
    </source>
</reference>
<protein>
    <submittedName>
        <fullName evidence="2">DinB family protein</fullName>
    </submittedName>
</protein>
<evidence type="ECO:0000313" key="3">
    <source>
        <dbReference type="Proteomes" id="UP000280726"/>
    </source>
</evidence>
<keyword evidence="3" id="KW-1185">Reference proteome</keyword>
<dbReference type="Proteomes" id="UP000280726">
    <property type="component" value="Unassembled WGS sequence"/>
</dbReference>